<evidence type="ECO:0000256" key="4">
    <source>
        <dbReference type="ARBA" id="ARBA00022679"/>
    </source>
</evidence>
<feature type="transmembrane region" description="Helical" evidence="8">
    <location>
        <begin position="203"/>
        <end position="221"/>
    </location>
</feature>
<dbReference type="AlphaFoldDB" id="A0A4U5JJK9"/>
<evidence type="ECO:0000256" key="1">
    <source>
        <dbReference type="ARBA" id="ARBA00004651"/>
    </source>
</evidence>
<dbReference type="GO" id="GO:0010041">
    <property type="term" value="P:response to iron(III) ion"/>
    <property type="evidence" value="ECO:0007669"/>
    <property type="project" value="TreeGrafter"/>
</dbReference>
<keyword evidence="5 8" id="KW-0812">Transmembrane</keyword>
<feature type="transmembrane region" description="Helical" evidence="8">
    <location>
        <begin position="117"/>
        <end position="150"/>
    </location>
</feature>
<keyword evidence="7 8" id="KW-0472">Membrane</keyword>
<dbReference type="PANTHER" id="PTHR33908">
    <property type="entry name" value="MANNOSYLTRANSFERASE YKCB-RELATED"/>
    <property type="match status" value="1"/>
</dbReference>
<comment type="caution">
    <text evidence="10">The sequence shown here is derived from an EMBL/GenBank/DDBJ whole genome shotgun (WGS) entry which is preliminary data.</text>
</comment>
<comment type="subcellular location">
    <subcellularLocation>
        <location evidence="1">Cell membrane</location>
        <topology evidence="1">Multi-pass membrane protein</topology>
    </subcellularLocation>
</comment>
<accession>A0A4U5JJK9</accession>
<evidence type="ECO:0000259" key="9">
    <source>
        <dbReference type="Pfam" id="PF13231"/>
    </source>
</evidence>
<dbReference type="RefSeq" id="WP_137267610.1">
    <property type="nucleotide sequence ID" value="NZ_SZUA01000003.1"/>
</dbReference>
<evidence type="ECO:0000313" key="11">
    <source>
        <dbReference type="Proteomes" id="UP000308707"/>
    </source>
</evidence>
<feature type="transmembrane region" description="Helical" evidence="8">
    <location>
        <begin position="301"/>
        <end position="318"/>
    </location>
</feature>
<keyword evidence="4 10" id="KW-0808">Transferase</keyword>
<organism evidence="10 11">
    <name type="scientific">Luteimonas gilva</name>
    <dbReference type="NCBI Taxonomy" id="2572684"/>
    <lineage>
        <taxon>Bacteria</taxon>
        <taxon>Pseudomonadati</taxon>
        <taxon>Pseudomonadota</taxon>
        <taxon>Gammaproteobacteria</taxon>
        <taxon>Lysobacterales</taxon>
        <taxon>Lysobacteraceae</taxon>
        <taxon>Luteimonas</taxon>
    </lineage>
</organism>
<keyword evidence="6 8" id="KW-1133">Transmembrane helix</keyword>
<dbReference type="OrthoDB" id="9775035at2"/>
<evidence type="ECO:0000256" key="6">
    <source>
        <dbReference type="ARBA" id="ARBA00022989"/>
    </source>
</evidence>
<dbReference type="GO" id="GO:0005886">
    <property type="term" value="C:plasma membrane"/>
    <property type="evidence" value="ECO:0007669"/>
    <property type="project" value="UniProtKB-SubCell"/>
</dbReference>
<feature type="domain" description="Glycosyltransferase RgtA/B/C/D-like" evidence="9">
    <location>
        <begin position="64"/>
        <end position="219"/>
    </location>
</feature>
<dbReference type="PANTHER" id="PTHR33908:SF3">
    <property type="entry name" value="UNDECAPRENYL PHOSPHATE-ALPHA-4-AMINO-4-DEOXY-L-ARABINOSE ARABINOSYL TRANSFERASE"/>
    <property type="match status" value="1"/>
</dbReference>
<evidence type="ECO:0000313" key="10">
    <source>
        <dbReference type="EMBL" id="TKR29205.1"/>
    </source>
</evidence>
<keyword evidence="3" id="KW-0328">Glycosyltransferase</keyword>
<evidence type="ECO:0000256" key="7">
    <source>
        <dbReference type="ARBA" id="ARBA00023136"/>
    </source>
</evidence>
<dbReference type="GO" id="GO:0016763">
    <property type="term" value="F:pentosyltransferase activity"/>
    <property type="evidence" value="ECO:0007669"/>
    <property type="project" value="TreeGrafter"/>
</dbReference>
<name>A0A4U5JJK9_9GAMM</name>
<reference evidence="10 11" key="1">
    <citation type="submission" date="2019-04" db="EMBL/GenBank/DDBJ databases">
        <title>Reference strain of H23.</title>
        <authorList>
            <person name="Luo X."/>
        </authorList>
    </citation>
    <scope>NUCLEOTIDE SEQUENCE [LARGE SCALE GENOMIC DNA]</scope>
    <source>
        <strain evidence="10 11">H23</strain>
    </source>
</reference>
<dbReference type="Pfam" id="PF13231">
    <property type="entry name" value="PMT_2"/>
    <property type="match status" value="1"/>
</dbReference>
<keyword evidence="2" id="KW-1003">Cell membrane</keyword>
<dbReference type="InterPro" id="IPR038731">
    <property type="entry name" value="RgtA/B/C-like"/>
</dbReference>
<dbReference type="EMBL" id="SZUA01000003">
    <property type="protein sequence ID" value="TKR29205.1"/>
    <property type="molecule type" value="Genomic_DNA"/>
</dbReference>
<proteinExistence type="predicted"/>
<feature type="transmembrane region" description="Helical" evidence="8">
    <location>
        <begin position="162"/>
        <end position="191"/>
    </location>
</feature>
<dbReference type="InterPro" id="IPR050297">
    <property type="entry name" value="LipidA_mod_glycosyltrf_83"/>
</dbReference>
<evidence type="ECO:0000256" key="3">
    <source>
        <dbReference type="ARBA" id="ARBA00022676"/>
    </source>
</evidence>
<evidence type="ECO:0000256" key="5">
    <source>
        <dbReference type="ARBA" id="ARBA00022692"/>
    </source>
</evidence>
<evidence type="ECO:0000256" key="8">
    <source>
        <dbReference type="SAM" id="Phobius"/>
    </source>
</evidence>
<protein>
    <submittedName>
        <fullName evidence="10">Glycosyltransferase family 39 protein</fullName>
    </submittedName>
</protein>
<feature type="transmembrane region" description="Helical" evidence="8">
    <location>
        <begin position="260"/>
        <end position="280"/>
    </location>
</feature>
<keyword evidence="11" id="KW-1185">Reference proteome</keyword>
<evidence type="ECO:0000256" key="2">
    <source>
        <dbReference type="ARBA" id="ARBA00022475"/>
    </source>
</evidence>
<gene>
    <name evidence="10" type="ORF">FCE95_13645</name>
</gene>
<sequence length="502" mass="56727">MIRILRSPAFRTALIALALAFCFLGTRGIWDPDEGRYTNVALNMLHSGDWLNPRRNDEVGHWTKPPLTYWLIASSVAAFGSNPWAARLPAAASYLLCVWLAWRIGRRLTPGSERTAALAYATMLLPVGASQLITTDYVLAACETMAMWAFVEARFGDAKKRWITLMWVGFALAFLTKGPPGLLPLLVVLAFDQAMPRRAGDRIFHFSGLLVFVLLALPWYVAVIHGNPGLFQYFVGDEVVNRVTTKEFGRHGEWYGWLEIYVPTLLIGTLPWTLPLLRWARGVPASVKRWWRDPQARAADAAPLLLLLWVLLPLLVFCVSKSRMPLYILPLFVPLALLAAKQRDGEGRAPPSWRWLWLWAALLLSAKLVSALWPTHKDAAQWADAIRERAPEPVREVVFVEDMARYGLHLHLGVSTEIEKLSLDPVPQPRFNPEYDEPLDEELREAEAGLVWVCKEDLWPRLRQRIAARGFRAVPLGTPYQRRVLFRVEPLSANAPAASDPR</sequence>
<feature type="transmembrane region" description="Helical" evidence="8">
    <location>
        <begin position="84"/>
        <end position="105"/>
    </location>
</feature>
<dbReference type="Proteomes" id="UP000308707">
    <property type="component" value="Unassembled WGS sequence"/>
</dbReference>
<dbReference type="GO" id="GO:0009103">
    <property type="term" value="P:lipopolysaccharide biosynthetic process"/>
    <property type="evidence" value="ECO:0007669"/>
    <property type="project" value="TreeGrafter"/>
</dbReference>